<reference evidence="7" key="1">
    <citation type="submission" date="2020-10" db="EMBL/GenBank/DDBJ databases">
        <authorList>
            <person name="Gilroy R."/>
        </authorList>
    </citation>
    <scope>NUCLEOTIDE SEQUENCE</scope>
    <source>
        <strain evidence="7">ChiHjej10B9-9673</strain>
    </source>
</reference>
<name>A0A9D1FD73_9FIRM</name>
<keyword evidence="5 6" id="KW-0472">Membrane</keyword>
<feature type="transmembrane region" description="Helical" evidence="6">
    <location>
        <begin position="336"/>
        <end position="354"/>
    </location>
</feature>
<dbReference type="EMBL" id="DVJK01000102">
    <property type="protein sequence ID" value="HIS66630.1"/>
    <property type="molecule type" value="Genomic_DNA"/>
</dbReference>
<proteinExistence type="predicted"/>
<keyword evidence="3 6" id="KW-0812">Transmembrane</keyword>
<evidence type="ECO:0000256" key="4">
    <source>
        <dbReference type="ARBA" id="ARBA00022989"/>
    </source>
</evidence>
<reference evidence="7" key="2">
    <citation type="journal article" date="2021" name="PeerJ">
        <title>Extensive microbial diversity within the chicken gut microbiome revealed by metagenomics and culture.</title>
        <authorList>
            <person name="Gilroy R."/>
            <person name="Ravi A."/>
            <person name="Getino M."/>
            <person name="Pursley I."/>
            <person name="Horton D.L."/>
            <person name="Alikhan N.F."/>
            <person name="Baker D."/>
            <person name="Gharbi K."/>
            <person name="Hall N."/>
            <person name="Watson M."/>
            <person name="Adriaenssens E.M."/>
            <person name="Foster-Nyarko E."/>
            <person name="Jarju S."/>
            <person name="Secka A."/>
            <person name="Antonio M."/>
            <person name="Oren A."/>
            <person name="Chaudhuri R.R."/>
            <person name="La Ragione R."/>
            <person name="Hildebrand F."/>
            <person name="Pallen M.J."/>
        </authorList>
    </citation>
    <scope>NUCLEOTIDE SEQUENCE</scope>
    <source>
        <strain evidence="7">ChiHjej10B9-9673</strain>
    </source>
</reference>
<feature type="transmembrane region" description="Helical" evidence="6">
    <location>
        <begin position="67"/>
        <end position="89"/>
    </location>
</feature>
<protein>
    <submittedName>
        <fullName evidence="7">ABC transporter permease</fullName>
    </submittedName>
</protein>
<feature type="transmembrane region" description="Helical" evidence="6">
    <location>
        <begin position="253"/>
        <end position="274"/>
    </location>
</feature>
<dbReference type="AlphaFoldDB" id="A0A9D1FD73"/>
<feature type="transmembrane region" description="Helical" evidence="6">
    <location>
        <begin position="123"/>
        <end position="145"/>
    </location>
</feature>
<sequence length="372" mass="40895">MNNKTHVPLVHISRRAALPWYKAWAIRAAAIVLALIVCGVITALFTGEDPFALYLSMIEGAFGSSRRIWALLQSVAILLCVSLAVTPAFKMRFWNIGGEGQIMAGCLATAACMIVLRDVLPNWLLIATMLVTSIIAGGVWGLIPAFFKAKWNTNETLFTLMMNYVAIQLVAFFIIIWESPAGSGNVGIINQQSQAGWLPMIGSNRYMLNVIVVAVITVLMYVYLKYSKHGYEISVVGESERTARYVGIKVERVIMRTMFISGALCGFAGFLLVAGTDHTITTTISANRGFTAVMVSWLAKFSPVFMVFTSFLIEFLARGASEIATDFGLNEAYGDILTGIILFFIIGSEFFITYKLHFRGGRKAQKEAAENV</sequence>
<evidence type="ECO:0000256" key="1">
    <source>
        <dbReference type="ARBA" id="ARBA00004651"/>
    </source>
</evidence>
<dbReference type="PANTHER" id="PTHR47089">
    <property type="entry name" value="ABC TRANSPORTER, PERMEASE PROTEIN"/>
    <property type="match status" value="1"/>
</dbReference>
<feature type="transmembrane region" description="Helical" evidence="6">
    <location>
        <begin position="294"/>
        <end position="316"/>
    </location>
</feature>
<evidence type="ECO:0000313" key="8">
    <source>
        <dbReference type="Proteomes" id="UP000824001"/>
    </source>
</evidence>
<evidence type="ECO:0000313" key="7">
    <source>
        <dbReference type="EMBL" id="HIS66630.1"/>
    </source>
</evidence>
<feature type="transmembrane region" description="Helical" evidence="6">
    <location>
        <begin position="24"/>
        <end position="47"/>
    </location>
</feature>
<dbReference type="GO" id="GO:0022857">
    <property type="term" value="F:transmembrane transporter activity"/>
    <property type="evidence" value="ECO:0007669"/>
    <property type="project" value="InterPro"/>
</dbReference>
<dbReference type="Pfam" id="PF02653">
    <property type="entry name" value="BPD_transp_2"/>
    <property type="match status" value="1"/>
</dbReference>
<keyword evidence="4 6" id="KW-1133">Transmembrane helix</keyword>
<dbReference type="InterPro" id="IPR001851">
    <property type="entry name" value="ABC_transp_permease"/>
</dbReference>
<dbReference type="CDD" id="cd06580">
    <property type="entry name" value="TM_PBP1_transp_TpRbsC_like"/>
    <property type="match status" value="1"/>
</dbReference>
<organism evidence="7 8">
    <name type="scientific">Candidatus Scatomorpha merdipullorum</name>
    <dbReference type="NCBI Taxonomy" id="2840927"/>
    <lineage>
        <taxon>Bacteria</taxon>
        <taxon>Bacillati</taxon>
        <taxon>Bacillota</taxon>
        <taxon>Clostridia</taxon>
        <taxon>Eubacteriales</taxon>
        <taxon>Candidatus Scatomorpha</taxon>
    </lineage>
</organism>
<evidence type="ECO:0000256" key="6">
    <source>
        <dbReference type="SAM" id="Phobius"/>
    </source>
</evidence>
<comment type="subcellular location">
    <subcellularLocation>
        <location evidence="1">Cell membrane</location>
        <topology evidence="1">Multi-pass membrane protein</topology>
    </subcellularLocation>
</comment>
<evidence type="ECO:0000256" key="2">
    <source>
        <dbReference type="ARBA" id="ARBA00022475"/>
    </source>
</evidence>
<dbReference type="Proteomes" id="UP000824001">
    <property type="component" value="Unassembled WGS sequence"/>
</dbReference>
<gene>
    <name evidence="7" type="ORF">IAC18_03590</name>
</gene>
<keyword evidence="2" id="KW-1003">Cell membrane</keyword>
<feature type="transmembrane region" description="Helical" evidence="6">
    <location>
        <begin position="206"/>
        <end position="224"/>
    </location>
</feature>
<feature type="transmembrane region" description="Helical" evidence="6">
    <location>
        <begin position="157"/>
        <end position="177"/>
    </location>
</feature>
<comment type="caution">
    <text evidence="7">The sequence shown here is derived from an EMBL/GenBank/DDBJ whole genome shotgun (WGS) entry which is preliminary data.</text>
</comment>
<accession>A0A9D1FD73</accession>
<dbReference type="PANTHER" id="PTHR47089:SF1">
    <property type="entry name" value="GUANOSINE ABC TRANSPORTER PERMEASE PROTEIN NUPP"/>
    <property type="match status" value="1"/>
</dbReference>
<evidence type="ECO:0000256" key="3">
    <source>
        <dbReference type="ARBA" id="ARBA00022692"/>
    </source>
</evidence>
<dbReference type="GO" id="GO:0005886">
    <property type="term" value="C:plasma membrane"/>
    <property type="evidence" value="ECO:0007669"/>
    <property type="project" value="UniProtKB-SubCell"/>
</dbReference>
<evidence type="ECO:0000256" key="5">
    <source>
        <dbReference type="ARBA" id="ARBA00023136"/>
    </source>
</evidence>